<feature type="domain" description="Response regulatory" evidence="7">
    <location>
        <begin position="8"/>
        <end position="125"/>
    </location>
</feature>
<organism evidence="8 9">
    <name type="scientific">Paenibacillus albilobatus</name>
    <dbReference type="NCBI Taxonomy" id="2716884"/>
    <lineage>
        <taxon>Bacteria</taxon>
        <taxon>Bacillati</taxon>
        <taxon>Bacillota</taxon>
        <taxon>Bacilli</taxon>
        <taxon>Bacillales</taxon>
        <taxon>Paenibacillaceae</taxon>
        <taxon>Paenibacillus</taxon>
    </lineage>
</organism>
<dbReference type="Gene3D" id="3.40.50.2300">
    <property type="match status" value="1"/>
</dbReference>
<dbReference type="GO" id="GO:0000160">
    <property type="term" value="P:phosphorelay signal transduction system"/>
    <property type="evidence" value="ECO:0007669"/>
    <property type="project" value="InterPro"/>
</dbReference>
<dbReference type="InterPro" id="IPR001789">
    <property type="entry name" value="Sig_transdc_resp-reg_receiver"/>
</dbReference>
<evidence type="ECO:0000256" key="1">
    <source>
        <dbReference type="ARBA" id="ARBA00023015"/>
    </source>
</evidence>
<dbReference type="InterPro" id="IPR020449">
    <property type="entry name" value="Tscrpt_reg_AraC-type_HTH"/>
</dbReference>
<dbReference type="InterPro" id="IPR011006">
    <property type="entry name" value="CheY-like_superfamily"/>
</dbReference>
<gene>
    <name evidence="8" type="ORF">J2TS6_32530</name>
</gene>
<dbReference type="InterPro" id="IPR018062">
    <property type="entry name" value="HTH_AraC-typ_CS"/>
</dbReference>
<evidence type="ECO:0000256" key="5">
    <source>
        <dbReference type="SAM" id="Coils"/>
    </source>
</evidence>
<dbReference type="GO" id="GO:0043565">
    <property type="term" value="F:sequence-specific DNA binding"/>
    <property type="evidence" value="ECO:0007669"/>
    <property type="project" value="InterPro"/>
</dbReference>
<dbReference type="PROSITE" id="PS01124">
    <property type="entry name" value="HTH_ARAC_FAMILY_2"/>
    <property type="match status" value="1"/>
</dbReference>
<dbReference type="RefSeq" id="WP_160038632.1">
    <property type="nucleotide sequence ID" value="NZ_BORQ01000004.1"/>
</dbReference>
<evidence type="ECO:0000256" key="2">
    <source>
        <dbReference type="ARBA" id="ARBA00023125"/>
    </source>
</evidence>
<dbReference type="PROSITE" id="PS00041">
    <property type="entry name" value="HTH_ARAC_FAMILY_1"/>
    <property type="match status" value="1"/>
</dbReference>
<accession>A0A920CCW7</accession>
<keyword evidence="4" id="KW-0597">Phosphoprotein</keyword>
<evidence type="ECO:0000256" key="3">
    <source>
        <dbReference type="ARBA" id="ARBA00023163"/>
    </source>
</evidence>
<evidence type="ECO:0000313" key="8">
    <source>
        <dbReference type="EMBL" id="GIO32112.1"/>
    </source>
</evidence>
<feature type="coiled-coil region" evidence="5">
    <location>
        <begin position="387"/>
        <end position="414"/>
    </location>
</feature>
<dbReference type="AlphaFoldDB" id="A0A920CCW7"/>
<dbReference type="SUPFAM" id="SSF46689">
    <property type="entry name" value="Homeodomain-like"/>
    <property type="match status" value="2"/>
</dbReference>
<evidence type="ECO:0000259" key="6">
    <source>
        <dbReference type="PROSITE" id="PS01124"/>
    </source>
</evidence>
<feature type="modified residue" description="4-aspartylphosphate" evidence="4">
    <location>
        <position position="60"/>
    </location>
</feature>
<keyword evidence="2" id="KW-0238">DNA-binding</keyword>
<evidence type="ECO:0000313" key="9">
    <source>
        <dbReference type="Proteomes" id="UP000679779"/>
    </source>
</evidence>
<dbReference type="EMBL" id="BORQ01000004">
    <property type="protein sequence ID" value="GIO32112.1"/>
    <property type="molecule type" value="Genomic_DNA"/>
</dbReference>
<dbReference type="SUPFAM" id="SSF52172">
    <property type="entry name" value="CheY-like"/>
    <property type="match status" value="1"/>
</dbReference>
<dbReference type="PROSITE" id="PS50110">
    <property type="entry name" value="RESPONSE_REGULATORY"/>
    <property type="match status" value="1"/>
</dbReference>
<reference evidence="8" key="1">
    <citation type="submission" date="2021-03" db="EMBL/GenBank/DDBJ databases">
        <title>Antimicrobial resistance genes in bacteria isolated from Japanese honey, and their potential for conferring macrolide and lincosamide resistance in the American foulbrood pathogen Paenibacillus larvae.</title>
        <authorList>
            <person name="Okamoto M."/>
            <person name="Kumagai M."/>
            <person name="Kanamori H."/>
            <person name="Takamatsu D."/>
        </authorList>
    </citation>
    <scope>NUCLEOTIDE SEQUENCE</scope>
    <source>
        <strain evidence="8">J2TS6</strain>
    </source>
</reference>
<feature type="domain" description="HTH araC/xylS-type" evidence="6">
    <location>
        <begin position="429"/>
        <end position="527"/>
    </location>
</feature>
<keyword evidence="1" id="KW-0805">Transcription regulation</keyword>
<dbReference type="InterPro" id="IPR009057">
    <property type="entry name" value="Homeodomain-like_sf"/>
</dbReference>
<dbReference type="PANTHER" id="PTHR43280:SF2">
    <property type="entry name" value="HTH-TYPE TRANSCRIPTIONAL REGULATOR EXSA"/>
    <property type="match status" value="1"/>
</dbReference>
<proteinExistence type="predicted"/>
<protein>
    <submittedName>
        <fullName evidence="8">AraC family transcriptional regulator</fullName>
    </submittedName>
</protein>
<evidence type="ECO:0000259" key="7">
    <source>
        <dbReference type="PROSITE" id="PS50110"/>
    </source>
</evidence>
<dbReference type="Pfam" id="PF12833">
    <property type="entry name" value="HTH_18"/>
    <property type="match status" value="1"/>
</dbReference>
<dbReference type="Proteomes" id="UP000679779">
    <property type="component" value="Unassembled WGS sequence"/>
</dbReference>
<evidence type="ECO:0000256" key="4">
    <source>
        <dbReference type="PROSITE-ProRule" id="PRU00169"/>
    </source>
</evidence>
<dbReference type="PANTHER" id="PTHR43280">
    <property type="entry name" value="ARAC-FAMILY TRANSCRIPTIONAL REGULATOR"/>
    <property type="match status" value="1"/>
</dbReference>
<keyword evidence="9" id="KW-1185">Reference proteome</keyword>
<dbReference type="Pfam" id="PF00072">
    <property type="entry name" value="Response_reg"/>
    <property type="match status" value="1"/>
</dbReference>
<dbReference type="GO" id="GO:0003700">
    <property type="term" value="F:DNA-binding transcription factor activity"/>
    <property type="evidence" value="ECO:0007669"/>
    <property type="project" value="InterPro"/>
</dbReference>
<comment type="caution">
    <text evidence="8">The sequence shown here is derived from an EMBL/GenBank/DDBJ whole genome shotgun (WGS) entry which is preliminary data.</text>
</comment>
<sequence length="532" mass="60782">MGTAAKYKVILVDDEPIILRSLQAAIGWEELGLTVVGTARNGESALKLIGEHSPDMVISDIRMPGMDGIALMKEVLSGNPKRIFIVISGYGEFEYAREALRQGAFDYLLKPIDHEELTGMLQRAAAQLDARAENERLLHSVKALSVMARERMFSEWIEGNDRPLGHMQWMENSELEQDYVMAVVQLDRFLRLNEQWLPDEKRLWLFAVRNILEEWSLQHGALTVFPFHSGEWIVVFAADGGTDHVRLGNDLILQINKYAKLSCSVGISRVFKGIGQLSAAYRSATQALYQRFYSEREGVFAEREEQPNEARPTDLKYPKQVESDLLESARTLDLQRMEAAFDDLKLYIERHAAAKETAERLLVEIAVVLYRQLEYANLLADWPLDGLLQALHEAENLQEAISLLKNAAARQMEESRRSQAKEDGRSLIEKAKLYIMNHYHKDLGIEEVAEVVDLSISHFCTLFKQVSGYTFLEYLTECRMEKAKYILKNTGVKVYQIASMVGYQDPKYFTQVFKKTTGRTPSEYREESSYLV</sequence>
<dbReference type="Pfam" id="PF17853">
    <property type="entry name" value="GGDEF_2"/>
    <property type="match status" value="1"/>
</dbReference>
<dbReference type="SMART" id="SM00342">
    <property type="entry name" value="HTH_ARAC"/>
    <property type="match status" value="1"/>
</dbReference>
<dbReference type="PRINTS" id="PR00032">
    <property type="entry name" value="HTHARAC"/>
</dbReference>
<keyword evidence="3" id="KW-0804">Transcription</keyword>
<dbReference type="InterPro" id="IPR041522">
    <property type="entry name" value="CdaR_GGDEF"/>
</dbReference>
<dbReference type="Gene3D" id="1.10.10.60">
    <property type="entry name" value="Homeodomain-like"/>
    <property type="match status" value="2"/>
</dbReference>
<dbReference type="InterPro" id="IPR018060">
    <property type="entry name" value="HTH_AraC"/>
</dbReference>
<name>A0A920CCW7_9BACL</name>
<dbReference type="SMART" id="SM00448">
    <property type="entry name" value="REC"/>
    <property type="match status" value="1"/>
</dbReference>
<keyword evidence="5" id="KW-0175">Coiled coil</keyword>
<dbReference type="CDD" id="cd17536">
    <property type="entry name" value="REC_YesN-like"/>
    <property type="match status" value="1"/>
</dbReference>